<evidence type="ECO:0000259" key="8">
    <source>
        <dbReference type="PROSITE" id="PS51131"/>
    </source>
</evidence>
<evidence type="ECO:0000256" key="7">
    <source>
        <dbReference type="SAM" id="Coils"/>
    </source>
</evidence>
<organism evidence="9 10">
    <name type="scientific">Opisthorchis viverrini</name>
    <name type="common">Southeast Asian liver fluke</name>
    <dbReference type="NCBI Taxonomy" id="6198"/>
    <lineage>
        <taxon>Eukaryota</taxon>
        <taxon>Metazoa</taxon>
        <taxon>Spiralia</taxon>
        <taxon>Lophotrochozoa</taxon>
        <taxon>Platyhelminthes</taxon>
        <taxon>Trematoda</taxon>
        <taxon>Digenea</taxon>
        <taxon>Opisthorchiida</taxon>
        <taxon>Opisthorchiata</taxon>
        <taxon>Opisthorchiidae</taxon>
        <taxon>Opisthorchis</taxon>
    </lineage>
</organism>
<reference evidence="9 10" key="1">
    <citation type="submission" date="2015-03" db="EMBL/GenBank/DDBJ databases">
        <title>Draft genome of the nematode, Opisthorchis viverrini.</title>
        <authorList>
            <person name="Mitreva M."/>
        </authorList>
    </citation>
    <scope>NUCLEOTIDE SEQUENCE [LARGE SCALE GENOMIC DNA]</scope>
    <source>
        <strain evidence="9">Khon Kaen</strain>
    </source>
</reference>
<sequence length="164" mass="19058">MAERILSAAGSADLEQCLSRLQQRRKLLEEECANEQGSLYLWCKFRDRLARSDPDCPVCHRQLSDRSEQDELLTEMNQRIESMPGEFERKKVELAQLVTQHETLLELRPIYSEVIEKLWFFWPPHAFCGKLNKQFYLVNQSVANPPATTWPPQVTSNPRGQPKA</sequence>
<dbReference type="AlphaFoldDB" id="A0A1S8X7L7"/>
<keyword evidence="10" id="KW-1185">Reference proteome</keyword>
<name>A0A1S8X7L7_OPIVI</name>
<dbReference type="PROSITE" id="PS51131">
    <property type="entry name" value="ZN_HOOK"/>
    <property type="match status" value="1"/>
</dbReference>
<protein>
    <recommendedName>
        <fullName evidence="8">Zinc-hook domain-containing protein</fullName>
    </recommendedName>
</protein>
<evidence type="ECO:0000256" key="3">
    <source>
        <dbReference type="ARBA" id="ARBA00022833"/>
    </source>
</evidence>
<evidence type="ECO:0000256" key="6">
    <source>
        <dbReference type="PROSITE-ProRule" id="PRU00471"/>
    </source>
</evidence>
<keyword evidence="1 6" id="KW-0479">Metal-binding</keyword>
<evidence type="ECO:0000313" key="10">
    <source>
        <dbReference type="Proteomes" id="UP000243686"/>
    </source>
</evidence>
<keyword evidence="3 6" id="KW-0862">Zinc</keyword>
<gene>
    <name evidence="9" type="ORF">X801_01367</name>
</gene>
<dbReference type="Proteomes" id="UP000243686">
    <property type="component" value="Unassembled WGS sequence"/>
</dbReference>
<dbReference type="SUPFAM" id="SSF75712">
    <property type="entry name" value="Rad50 coiled-coil Zn hook"/>
    <property type="match status" value="1"/>
</dbReference>
<evidence type="ECO:0000256" key="4">
    <source>
        <dbReference type="ARBA" id="ARBA00022840"/>
    </source>
</evidence>
<evidence type="ECO:0000256" key="5">
    <source>
        <dbReference type="ARBA" id="ARBA00023054"/>
    </source>
</evidence>
<keyword evidence="4" id="KW-0067">ATP-binding</keyword>
<feature type="binding site" evidence="6">
    <location>
        <position position="59"/>
    </location>
    <ligand>
        <name>Zn(2+)</name>
        <dbReference type="ChEBI" id="CHEBI:29105"/>
    </ligand>
</feature>
<dbReference type="GO" id="GO:0046872">
    <property type="term" value="F:metal ion binding"/>
    <property type="evidence" value="ECO:0007669"/>
    <property type="project" value="UniProtKB-UniRule"/>
</dbReference>
<dbReference type="GO" id="GO:0005524">
    <property type="term" value="F:ATP binding"/>
    <property type="evidence" value="ECO:0007669"/>
    <property type="project" value="UniProtKB-KW"/>
</dbReference>
<feature type="coiled-coil region" evidence="7">
    <location>
        <begin position="11"/>
        <end position="38"/>
    </location>
</feature>
<evidence type="ECO:0000313" key="9">
    <source>
        <dbReference type="EMBL" id="OON22730.1"/>
    </source>
</evidence>
<dbReference type="InterPro" id="IPR013134">
    <property type="entry name" value="Zn_hook_RAD50"/>
</dbReference>
<evidence type="ECO:0000256" key="2">
    <source>
        <dbReference type="ARBA" id="ARBA00022741"/>
    </source>
</evidence>
<accession>A0A1S8X7L7</accession>
<feature type="domain" description="Zinc-hook" evidence="8">
    <location>
        <begin position="11"/>
        <end position="109"/>
    </location>
</feature>
<keyword evidence="2" id="KW-0547">Nucleotide-binding</keyword>
<dbReference type="Gene3D" id="1.10.287.510">
    <property type="entry name" value="Helix hairpin bin"/>
    <property type="match status" value="1"/>
</dbReference>
<dbReference type="EMBL" id="KV891697">
    <property type="protein sequence ID" value="OON22730.1"/>
    <property type="molecule type" value="Genomic_DNA"/>
</dbReference>
<proteinExistence type="predicted"/>
<keyword evidence="5 7" id="KW-0175">Coiled coil</keyword>
<feature type="binding site" evidence="6">
    <location>
        <position position="56"/>
    </location>
    <ligand>
        <name>Zn(2+)</name>
        <dbReference type="ChEBI" id="CHEBI:29105"/>
    </ligand>
</feature>
<evidence type="ECO:0000256" key="1">
    <source>
        <dbReference type="ARBA" id="ARBA00022723"/>
    </source>
</evidence>